<protein>
    <submittedName>
        <fullName evidence="1">Uncharacterized protein</fullName>
    </submittedName>
</protein>
<evidence type="ECO:0000313" key="2">
    <source>
        <dbReference type="Proteomes" id="UP001291623"/>
    </source>
</evidence>
<evidence type="ECO:0000313" key="1">
    <source>
        <dbReference type="EMBL" id="KAK4342986.1"/>
    </source>
</evidence>
<dbReference type="AlphaFoldDB" id="A0AAE1UXE4"/>
<dbReference type="Proteomes" id="UP001291623">
    <property type="component" value="Unassembled WGS sequence"/>
</dbReference>
<dbReference type="EMBL" id="JAVYJV010000021">
    <property type="protein sequence ID" value="KAK4342986.1"/>
    <property type="molecule type" value="Genomic_DNA"/>
</dbReference>
<proteinExistence type="predicted"/>
<accession>A0AAE1UXE4</accession>
<name>A0AAE1UXE4_9SOLA</name>
<organism evidence="1 2">
    <name type="scientific">Anisodus tanguticus</name>
    <dbReference type="NCBI Taxonomy" id="243964"/>
    <lineage>
        <taxon>Eukaryota</taxon>
        <taxon>Viridiplantae</taxon>
        <taxon>Streptophyta</taxon>
        <taxon>Embryophyta</taxon>
        <taxon>Tracheophyta</taxon>
        <taxon>Spermatophyta</taxon>
        <taxon>Magnoliopsida</taxon>
        <taxon>eudicotyledons</taxon>
        <taxon>Gunneridae</taxon>
        <taxon>Pentapetalae</taxon>
        <taxon>asterids</taxon>
        <taxon>lamiids</taxon>
        <taxon>Solanales</taxon>
        <taxon>Solanaceae</taxon>
        <taxon>Solanoideae</taxon>
        <taxon>Hyoscyameae</taxon>
        <taxon>Anisodus</taxon>
    </lineage>
</organism>
<reference evidence="1" key="1">
    <citation type="submission" date="2023-12" db="EMBL/GenBank/DDBJ databases">
        <title>Genome assembly of Anisodus tanguticus.</title>
        <authorList>
            <person name="Wang Y.-J."/>
        </authorList>
    </citation>
    <scope>NUCLEOTIDE SEQUENCE</scope>
    <source>
        <strain evidence="1">KB-2021</strain>
        <tissue evidence="1">Leaf</tissue>
    </source>
</reference>
<sequence>MPYFLTKIYQQNFRNQCIQKFGLASERMYEESTSSTAIFKILQSRSSYSPTSQRKDASENKTIIRKCFKMYHIGENKCFTSITIMCFPPL</sequence>
<comment type="caution">
    <text evidence="1">The sequence shown here is derived from an EMBL/GenBank/DDBJ whole genome shotgun (WGS) entry which is preliminary data.</text>
</comment>
<gene>
    <name evidence="1" type="ORF">RND71_038802</name>
</gene>
<keyword evidence="2" id="KW-1185">Reference proteome</keyword>